<dbReference type="Proteomes" id="UP000549971">
    <property type="component" value="Unassembled WGS sequence"/>
</dbReference>
<organism evidence="3 4">
    <name type="scientific">Kribbella italica</name>
    <dbReference type="NCBI Taxonomy" id="1540520"/>
    <lineage>
        <taxon>Bacteria</taxon>
        <taxon>Bacillati</taxon>
        <taxon>Actinomycetota</taxon>
        <taxon>Actinomycetes</taxon>
        <taxon>Propionibacteriales</taxon>
        <taxon>Kribbellaceae</taxon>
        <taxon>Kribbella</taxon>
    </lineage>
</organism>
<evidence type="ECO:0000259" key="2">
    <source>
        <dbReference type="Pfam" id="PF04151"/>
    </source>
</evidence>
<dbReference type="InterPro" id="IPR006311">
    <property type="entry name" value="TAT_signal"/>
</dbReference>
<dbReference type="InterPro" id="IPR007280">
    <property type="entry name" value="Peptidase_C_arc/bac"/>
</dbReference>
<evidence type="ECO:0000256" key="1">
    <source>
        <dbReference type="SAM" id="SignalP"/>
    </source>
</evidence>
<feature type="signal peptide" evidence="1">
    <location>
        <begin position="1"/>
        <end position="27"/>
    </location>
</feature>
<dbReference type="RefSeq" id="WP_184804882.1">
    <property type="nucleotide sequence ID" value="NZ_JACHMY010000001.1"/>
</dbReference>
<keyword evidence="4" id="KW-1185">Reference proteome</keyword>
<dbReference type="SUPFAM" id="SSF89260">
    <property type="entry name" value="Collagen-binding domain"/>
    <property type="match status" value="1"/>
</dbReference>
<feature type="chain" id="PRO_5030680591" description="Peptidase C-terminal archaeal/bacterial domain-containing protein" evidence="1">
    <location>
        <begin position="28"/>
        <end position="571"/>
    </location>
</feature>
<proteinExistence type="predicted"/>
<accession>A0A7W9MZQ5</accession>
<dbReference type="AlphaFoldDB" id="A0A7W9MZQ5"/>
<reference evidence="3 4" key="1">
    <citation type="submission" date="2020-08" db="EMBL/GenBank/DDBJ databases">
        <title>Sequencing the genomes of 1000 actinobacteria strains.</title>
        <authorList>
            <person name="Klenk H.-P."/>
        </authorList>
    </citation>
    <scope>NUCLEOTIDE SEQUENCE [LARGE SCALE GENOMIC DNA]</scope>
    <source>
        <strain evidence="3 4">DSM 28967</strain>
    </source>
</reference>
<comment type="caution">
    <text evidence="3">The sequence shown here is derived from an EMBL/GenBank/DDBJ whole genome shotgun (WGS) entry which is preliminary data.</text>
</comment>
<name>A0A7W9MZQ5_9ACTN</name>
<sequence>MNPRIRRTLLAASAAVVAVSVAGPAASATGTGELRYTENEAATAAGHNDSTGSAQRLQAFGTGWGQKKAATVNGTLSPAPVALPEAAEDNGSIPLASATGIGTNGRAAITTTGQLGDGPHGGLGDRTGDFDFFKVTGTAGRTLTATTDGSSAGTNTVVGVYSAAGQLLASDDDGGFGLQGKVTYKLPSSGDYYVVVAGKSAIADFPADPNNSGSGPGDPDTGAYQVLIAVAPVDKDFYGVHLAKGDVFGGSLATSGSRLTVRTPNGATAISSDVSTADRRPAASPLPTGLVDVSYVAPQSGWYTIAVTDGFGPYELQLGVSRPGTELNGQQTIFLDFDGGQIDTAPLGGAGVGELSGLSAYLGNWGLTAADESAVISKVVATVNENVKTDPQHKGSNPNTTVKLRNSRDDADTFGSAGVSRVVVGGQFDQSGLGQIGSAQSIDPGNFAREETALVQLDLVSLPEGAFSFNQYLTERSNRVAFVGQALGNLVSREIGHLAGANDTDGENAVVDLMDADGNFAALYGVGADGIGGTRDDKDVDFGKDAFSPATGLTGTQDSLNLVAWGLTKPC</sequence>
<evidence type="ECO:0000313" key="4">
    <source>
        <dbReference type="Proteomes" id="UP000549971"/>
    </source>
</evidence>
<feature type="domain" description="Peptidase C-terminal archaeal/bacterial" evidence="2">
    <location>
        <begin position="129"/>
        <end position="198"/>
    </location>
</feature>
<dbReference type="Gene3D" id="2.60.120.380">
    <property type="match status" value="1"/>
</dbReference>
<dbReference type="EMBL" id="JACHMY010000001">
    <property type="protein sequence ID" value="MBB5841488.1"/>
    <property type="molecule type" value="Genomic_DNA"/>
</dbReference>
<dbReference type="PROSITE" id="PS51318">
    <property type="entry name" value="TAT"/>
    <property type="match status" value="1"/>
</dbReference>
<dbReference type="Pfam" id="PF04151">
    <property type="entry name" value="PPC"/>
    <property type="match status" value="1"/>
</dbReference>
<keyword evidence="1" id="KW-0732">Signal</keyword>
<evidence type="ECO:0000313" key="3">
    <source>
        <dbReference type="EMBL" id="MBB5841488.1"/>
    </source>
</evidence>
<protein>
    <recommendedName>
        <fullName evidence="2">Peptidase C-terminal archaeal/bacterial domain-containing protein</fullName>
    </recommendedName>
</protein>
<gene>
    <name evidence="3" type="ORF">HDA39_008222</name>
</gene>